<organism evidence="3 4">
    <name type="scientific">Faecalibacterium prausnitzii</name>
    <dbReference type="NCBI Taxonomy" id="853"/>
    <lineage>
        <taxon>Bacteria</taxon>
        <taxon>Bacillati</taxon>
        <taxon>Bacillota</taxon>
        <taxon>Clostridia</taxon>
        <taxon>Eubacteriales</taxon>
        <taxon>Oscillospiraceae</taxon>
        <taxon>Faecalibacterium</taxon>
    </lineage>
</organism>
<dbReference type="SMART" id="SM00857">
    <property type="entry name" value="Resolvase"/>
    <property type="match status" value="1"/>
</dbReference>
<reference evidence="3 4" key="1">
    <citation type="journal article" date="2017" name="Front. Microbiol.">
        <title>New Insights into the Diversity of the Genus Faecalibacterium.</title>
        <authorList>
            <person name="Benevides L."/>
            <person name="Burman S."/>
            <person name="Martin R."/>
            <person name="Robert V."/>
            <person name="Thomas M."/>
            <person name="Miquel S."/>
            <person name="Chain F."/>
            <person name="Sokol H."/>
            <person name="Bermudez-Humaran L.G."/>
            <person name="Morrison M."/>
            <person name="Langella P."/>
            <person name="Azevedo V.A."/>
            <person name="Chatel J.M."/>
            <person name="Soares S."/>
        </authorList>
    </citation>
    <scope>NUCLEOTIDE SEQUENCE [LARGE SCALE GENOMIC DNA]</scope>
    <source>
        <strain evidence="3 4">CNCM I 4542</strain>
    </source>
</reference>
<dbReference type="GO" id="GO:0000150">
    <property type="term" value="F:DNA strand exchange activity"/>
    <property type="evidence" value="ECO:0007669"/>
    <property type="project" value="InterPro"/>
</dbReference>
<dbReference type="PANTHER" id="PTHR30461:SF23">
    <property type="entry name" value="DNA RECOMBINASE-RELATED"/>
    <property type="match status" value="1"/>
</dbReference>
<sequence>MAKRKFNKGGEVRLVAYYRYSGGSGQTEQSIEGQRRDCETYARLHNMTIQKEYVDRHISGKTDDRAAFQQMITDSDKGAFDMVICWKTDRFARNRYDSAVYKKRLRDNGVEIVYAAESNIAGAEGIIIEGVMEALAEYYSAELAEKMRRGMRESALKGQAISRCRALGLKTDEHKRFVIDEKTAPTVRFIFEHYAAGESATSIVDKLNAKGLRTSQGNPFNKSSIPRIIQNEAYRGVYVSKSYDVRIEGAIPAIIDDELWERAQTMLKLNRQLKAKNEPKADYILSGKLYCSCGSLMRGMSGHSATGEVYRYYTCPNKNCHLRNIPKDDLEGKVMQSISDHLLQPEAMEALAEAMVEVQKADAEKPNAERVAIEQSLADVRRRSKNILDAIENGTANAQLCARLDDLSEQERTLNFQLSALEKEKPVVFTKEQYLFLLEQFLVEPSERTPEYGRRLVNTFVTSMVVSDRELVINFNVSDETVNKNKKTSQTNLQKESSSGMRLVRVARIELTAS</sequence>
<comment type="caution">
    <text evidence="3">The sequence shown here is derived from an EMBL/GenBank/DDBJ whole genome shotgun (WGS) entry which is preliminary data.</text>
</comment>
<dbReference type="SUPFAM" id="SSF53041">
    <property type="entry name" value="Resolvase-like"/>
    <property type="match status" value="1"/>
</dbReference>
<name>A0A2J4JSL1_9FIRM</name>
<dbReference type="InterPro" id="IPR050639">
    <property type="entry name" value="SSR_resolvase"/>
</dbReference>
<dbReference type="Proteomes" id="UP000221015">
    <property type="component" value="Unassembled WGS sequence"/>
</dbReference>
<feature type="domain" description="Recombinase" evidence="2">
    <location>
        <begin position="166"/>
        <end position="273"/>
    </location>
</feature>
<evidence type="ECO:0000259" key="2">
    <source>
        <dbReference type="PROSITE" id="PS51737"/>
    </source>
</evidence>
<dbReference type="Pfam" id="PF13408">
    <property type="entry name" value="Zn_ribbon_recom"/>
    <property type="match status" value="1"/>
</dbReference>
<gene>
    <name evidence="3" type="ORF">CGS50_004365</name>
</gene>
<dbReference type="RefSeq" id="WP_097782205.1">
    <property type="nucleotide sequence ID" value="NZ_NMTS02000001.1"/>
</dbReference>
<dbReference type="InterPro" id="IPR036162">
    <property type="entry name" value="Resolvase-like_N_sf"/>
</dbReference>
<proteinExistence type="predicted"/>
<evidence type="ECO:0000313" key="3">
    <source>
        <dbReference type="EMBL" id="PLK30851.1"/>
    </source>
</evidence>
<dbReference type="Gene3D" id="3.40.50.1390">
    <property type="entry name" value="Resolvase, N-terminal catalytic domain"/>
    <property type="match status" value="1"/>
</dbReference>
<dbReference type="InterPro" id="IPR006119">
    <property type="entry name" value="Resolv_N"/>
</dbReference>
<dbReference type="Pfam" id="PF00239">
    <property type="entry name" value="Resolvase"/>
    <property type="match status" value="1"/>
</dbReference>
<dbReference type="PANTHER" id="PTHR30461">
    <property type="entry name" value="DNA-INVERTASE FROM LAMBDOID PROPHAGE"/>
    <property type="match status" value="1"/>
</dbReference>
<dbReference type="Pfam" id="PF07508">
    <property type="entry name" value="Recombinase"/>
    <property type="match status" value="1"/>
</dbReference>
<dbReference type="InterPro" id="IPR038109">
    <property type="entry name" value="DNA_bind_recomb_sf"/>
</dbReference>
<evidence type="ECO:0000313" key="4">
    <source>
        <dbReference type="Proteomes" id="UP000221015"/>
    </source>
</evidence>
<feature type="domain" description="Resolvase/invertase-type recombinase catalytic" evidence="1">
    <location>
        <begin position="13"/>
        <end position="158"/>
    </location>
</feature>
<dbReference type="PROSITE" id="PS51736">
    <property type="entry name" value="RECOMBINASES_3"/>
    <property type="match status" value="1"/>
</dbReference>
<dbReference type="AlphaFoldDB" id="A0A2J4JSL1"/>
<dbReference type="Gene3D" id="3.90.1750.20">
    <property type="entry name" value="Putative Large Serine Recombinase, Chain B, Domain 2"/>
    <property type="match status" value="1"/>
</dbReference>
<dbReference type="EMBL" id="NMTS02000001">
    <property type="protein sequence ID" value="PLK30851.1"/>
    <property type="molecule type" value="Genomic_DNA"/>
</dbReference>
<dbReference type="GO" id="GO:0003677">
    <property type="term" value="F:DNA binding"/>
    <property type="evidence" value="ECO:0007669"/>
    <property type="project" value="InterPro"/>
</dbReference>
<dbReference type="CDD" id="cd00338">
    <property type="entry name" value="Ser_Recombinase"/>
    <property type="match status" value="1"/>
</dbReference>
<dbReference type="InterPro" id="IPR025827">
    <property type="entry name" value="Zn_ribbon_recom_dom"/>
</dbReference>
<dbReference type="InterPro" id="IPR011109">
    <property type="entry name" value="DNA_bind_recombinase_dom"/>
</dbReference>
<accession>A0A2J4JSL1</accession>
<evidence type="ECO:0000259" key="1">
    <source>
        <dbReference type="PROSITE" id="PS51736"/>
    </source>
</evidence>
<protein>
    <submittedName>
        <fullName evidence="3">Recombinase family protein</fullName>
    </submittedName>
</protein>
<dbReference type="PROSITE" id="PS51737">
    <property type="entry name" value="RECOMBINASE_DNA_BIND"/>
    <property type="match status" value="1"/>
</dbReference>